<organism evidence="2 3">
    <name type="scientific">Candidatus Nitronereus thalassa</name>
    <dbReference type="NCBI Taxonomy" id="3020898"/>
    <lineage>
        <taxon>Bacteria</taxon>
        <taxon>Pseudomonadati</taxon>
        <taxon>Nitrospirota</taxon>
        <taxon>Nitrospiria</taxon>
        <taxon>Nitrospirales</taxon>
        <taxon>Nitrospiraceae</taxon>
        <taxon>Candidatus Nitronereus</taxon>
    </lineage>
</organism>
<evidence type="ECO:0000313" key="3">
    <source>
        <dbReference type="Proteomes" id="UP001250932"/>
    </source>
</evidence>
<keyword evidence="3" id="KW-1185">Reference proteome</keyword>
<comment type="caution">
    <text evidence="2">The sequence shown here is derived from an EMBL/GenBank/DDBJ whole genome shotgun (WGS) entry which is preliminary data.</text>
</comment>
<dbReference type="EMBL" id="JAQOUE010000001">
    <property type="protein sequence ID" value="MDT7040759.1"/>
    <property type="molecule type" value="Genomic_DNA"/>
</dbReference>
<feature type="region of interest" description="Disordered" evidence="1">
    <location>
        <begin position="236"/>
        <end position="255"/>
    </location>
</feature>
<accession>A0ABU3K2Z3</accession>
<dbReference type="PROSITE" id="PS51257">
    <property type="entry name" value="PROKAR_LIPOPROTEIN"/>
    <property type="match status" value="1"/>
</dbReference>
<sequence>MRFLIAANQTTLCKGFLIIALFIAVLLSGCGNSPTFSRSVFQDPVLMVRLDSPLFPGETRAEPNSHPIEFTSQDLSLILQSIKFQKEVSLLDYYVFREDTQPQSVFPPDIAELLAPQIKTAFAKAQPEEMVVFLVNRPREDGIPVITSGALFVQGTQLAVVLANVNRPAAGERKREQARETPLKPLAKPDFHIVPGPHQTILTNRESSVALSQSFSPLTLLIGYDQFLGPAQDSKEPVIAAPSQPSEPLPSSAEHKLRQLKSWHQEGLISEPEYQKKRKEILGSF</sequence>
<evidence type="ECO:0000313" key="2">
    <source>
        <dbReference type="EMBL" id="MDT7040759.1"/>
    </source>
</evidence>
<dbReference type="Proteomes" id="UP001250932">
    <property type="component" value="Unassembled WGS sequence"/>
</dbReference>
<name>A0ABU3K2Z3_9BACT</name>
<reference evidence="2 3" key="1">
    <citation type="journal article" date="2023" name="ISME J.">
        <title>Cultivation and genomic characterization of novel and ubiquitous marine nitrite-oxidizing bacteria from the Nitrospirales.</title>
        <authorList>
            <person name="Mueller A.J."/>
            <person name="Daebeler A."/>
            <person name="Herbold C.W."/>
            <person name="Kirkegaard R.H."/>
            <person name="Daims H."/>
        </authorList>
    </citation>
    <scope>NUCLEOTIDE SEQUENCE [LARGE SCALE GENOMIC DNA]</scope>
    <source>
        <strain evidence="2 3">EB</strain>
    </source>
</reference>
<gene>
    <name evidence="2" type="ORF">PPG34_00250</name>
</gene>
<feature type="compositionally biased region" description="Basic and acidic residues" evidence="1">
    <location>
        <begin position="170"/>
        <end position="190"/>
    </location>
</feature>
<protein>
    <submittedName>
        <fullName evidence="2">SHOCT domain-containing protein</fullName>
    </submittedName>
</protein>
<proteinExistence type="predicted"/>
<evidence type="ECO:0000256" key="1">
    <source>
        <dbReference type="SAM" id="MobiDB-lite"/>
    </source>
</evidence>
<feature type="region of interest" description="Disordered" evidence="1">
    <location>
        <begin position="169"/>
        <end position="190"/>
    </location>
</feature>
<dbReference type="RefSeq" id="WP_313831117.1">
    <property type="nucleotide sequence ID" value="NZ_JAQOUE010000001.1"/>
</dbReference>